<sequence length="69" mass="7648">MLQELGISAGTAIIFIIALYFIIKCAVKNGIREAFTEITGIETETPSESELRKTLDNFITKNNQKGNDI</sequence>
<accession>A0A8J7GYX8</accession>
<feature type="transmembrane region" description="Helical" evidence="1">
    <location>
        <begin position="6"/>
        <end position="23"/>
    </location>
</feature>
<dbReference type="InterPro" id="IPR046061">
    <property type="entry name" value="DUF6019"/>
</dbReference>
<reference evidence="2" key="1">
    <citation type="submission" date="2020-12" db="EMBL/GenBank/DDBJ databases">
        <title>M. sibirica DSM 26468T genome.</title>
        <authorList>
            <person name="Thieme N."/>
            <person name="Rettenmaier R."/>
            <person name="Zverlov V."/>
            <person name="Liebl W."/>
        </authorList>
    </citation>
    <scope>NUCLEOTIDE SEQUENCE</scope>
    <source>
        <strain evidence="2">DSM 26468</strain>
    </source>
</reference>
<keyword evidence="1" id="KW-0812">Transmembrane</keyword>
<dbReference type="AlphaFoldDB" id="A0A8J7GYX8"/>
<dbReference type="EMBL" id="JAEAGR010000007">
    <property type="protein sequence ID" value="MBH1940899.1"/>
    <property type="molecule type" value="Genomic_DNA"/>
</dbReference>
<name>A0A8J7GYX8_9FIRM</name>
<gene>
    <name evidence="2" type="ORF">I5677_08355</name>
</gene>
<keyword evidence="3" id="KW-1185">Reference proteome</keyword>
<evidence type="ECO:0000313" key="2">
    <source>
        <dbReference type="EMBL" id="MBH1940899.1"/>
    </source>
</evidence>
<keyword evidence="1" id="KW-0472">Membrane</keyword>
<organism evidence="2 3">
    <name type="scientific">Mobilitalea sibirica</name>
    <dbReference type="NCBI Taxonomy" id="1462919"/>
    <lineage>
        <taxon>Bacteria</taxon>
        <taxon>Bacillati</taxon>
        <taxon>Bacillota</taxon>
        <taxon>Clostridia</taxon>
        <taxon>Lachnospirales</taxon>
        <taxon>Lachnospiraceae</taxon>
        <taxon>Mobilitalea</taxon>
    </lineage>
</organism>
<dbReference type="Pfam" id="PF19483">
    <property type="entry name" value="DUF6019"/>
    <property type="match status" value="1"/>
</dbReference>
<dbReference type="Proteomes" id="UP000623269">
    <property type="component" value="Unassembled WGS sequence"/>
</dbReference>
<comment type="caution">
    <text evidence="2">The sequence shown here is derived from an EMBL/GenBank/DDBJ whole genome shotgun (WGS) entry which is preliminary data.</text>
</comment>
<protein>
    <submittedName>
        <fullName evidence="2">Uncharacterized protein</fullName>
    </submittedName>
</protein>
<evidence type="ECO:0000256" key="1">
    <source>
        <dbReference type="SAM" id="Phobius"/>
    </source>
</evidence>
<keyword evidence="1" id="KW-1133">Transmembrane helix</keyword>
<proteinExistence type="predicted"/>
<evidence type="ECO:0000313" key="3">
    <source>
        <dbReference type="Proteomes" id="UP000623269"/>
    </source>
</evidence>